<dbReference type="InterPro" id="IPR050377">
    <property type="entry name" value="Radical_SAM_PqqE_MftC-like"/>
</dbReference>
<dbReference type="EMBL" id="NJBO01000007">
    <property type="protein sequence ID" value="TKJ42987.1"/>
    <property type="molecule type" value="Genomic_DNA"/>
</dbReference>
<keyword evidence="3" id="KW-0949">S-adenosyl-L-methionine</keyword>
<sequence length="333" mass="38340">MKGNTLRGLVQTSAAPRRAAYRILKNPWLNRNPIYRRAYRRRIKRVIQRYSDFPRTVSLETSAFCNARCVMCTYPAMKRARGRMSWSVFADAVDECARCGLETLYLSGFGEPLTDNELAAKVAYAHSKGLWTSIVTNASLLDERRTAELINAGLDEVNVSIDGFSPEVYNKIRIGLDFDVVAENIRRLSRLKRGGKPALNLEMVLIGSNWDQVAIARRDWGAIVDSIVVRQPQDWIGGIELEPEVYTPHRGRRRRFWPPCIYPFTQLNVYWDGTVPICCLDYEAEGWVGRFGKKSLVEIWQDQAINHYRKRHLAQDGRLPSPCNRCSYFSVWW</sequence>
<dbReference type="Proteomes" id="UP000317778">
    <property type="component" value="Unassembled WGS sequence"/>
</dbReference>
<dbReference type="PANTHER" id="PTHR11228:SF7">
    <property type="entry name" value="PQQA PEPTIDE CYCLASE"/>
    <property type="match status" value="1"/>
</dbReference>
<feature type="domain" description="Radical SAM core" evidence="7">
    <location>
        <begin position="51"/>
        <end position="259"/>
    </location>
</feature>
<dbReference type="CDD" id="cd21109">
    <property type="entry name" value="SPASM"/>
    <property type="match status" value="1"/>
</dbReference>
<accession>A0A532V7P3</accession>
<dbReference type="InterPro" id="IPR023885">
    <property type="entry name" value="4Fe4S-binding_SPASM_dom"/>
</dbReference>
<protein>
    <recommendedName>
        <fullName evidence="7">Radical SAM core domain-containing protein</fullName>
    </recommendedName>
</protein>
<evidence type="ECO:0000313" key="9">
    <source>
        <dbReference type="Proteomes" id="UP000317778"/>
    </source>
</evidence>
<keyword evidence="6" id="KW-0411">Iron-sulfur</keyword>
<evidence type="ECO:0000259" key="7">
    <source>
        <dbReference type="PROSITE" id="PS51918"/>
    </source>
</evidence>
<dbReference type="SUPFAM" id="SSF102114">
    <property type="entry name" value="Radical SAM enzymes"/>
    <property type="match status" value="1"/>
</dbReference>
<evidence type="ECO:0000256" key="6">
    <source>
        <dbReference type="ARBA" id="ARBA00023014"/>
    </source>
</evidence>
<comment type="cofactor">
    <cofactor evidence="1">
        <name>[4Fe-4S] cluster</name>
        <dbReference type="ChEBI" id="CHEBI:49883"/>
    </cofactor>
</comment>
<evidence type="ECO:0000256" key="1">
    <source>
        <dbReference type="ARBA" id="ARBA00001966"/>
    </source>
</evidence>
<evidence type="ECO:0000256" key="3">
    <source>
        <dbReference type="ARBA" id="ARBA00022691"/>
    </source>
</evidence>
<comment type="caution">
    <text evidence="8">The sequence shown here is derived from an EMBL/GenBank/DDBJ whole genome shotgun (WGS) entry which is preliminary data.</text>
</comment>
<dbReference type="InterPro" id="IPR058240">
    <property type="entry name" value="rSAM_sf"/>
</dbReference>
<dbReference type="InterPro" id="IPR034391">
    <property type="entry name" value="AdoMet-like_SPASM_containing"/>
</dbReference>
<dbReference type="PANTHER" id="PTHR11228">
    <property type="entry name" value="RADICAL SAM DOMAIN PROTEIN"/>
    <property type="match status" value="1"/>
</dbReference>
<evidence type="ECO:0000256" key="5">
    <source>
        <dbReference type="ARBA" id="ARBA00023004"/>
    </source>
</evidence>
<reference evidence="8 9" key="1">
    <citation type="submission" date="2017-06" db="EMBL/GenBank/DDBJ databases">
        <title>Novel microbial phyla capable of carbon fixation and sulfur reduction in deep-sea sediments.</title>
        <authorList>
            <person name="Huang J."/>
            <person name="Baker B."/>
            <person name="Wang Y."/>
        </authorList>
    </citation>
    <scope>NUCLEOTIDE SEQUENCE [LARGE SCALE GENOMIC DNA]</scope>
    <source>
        <strain evidence="8">B3_TA06</strain>
    </source>
</reference>
<name>A0A532V7P3_UNCT6</name>
<dbReference type="GO" id="GO:0051536">
    <property type="term" value="F:iron-sulfur cluster binding"/>
    <property type="evidence" value="ECO:0007669"/>
    <property type="project" value="UniProtKB-KW"/>
</dbReference>
<organism evidence="8 9">
    <name type="scientific">candidate division TA06 bacterium B3_TA06</name>
    <dbReference type="NCBI Taxonomy" id="2012487"/>
    <lineage>
        <taxon>Bacteria</taxon>
        <taxon>Bacteria division TA06</taxon>
    </lineage>
</organism>
<keyword evidence="5" id="KW-0408">Iron</keyword>
<dbReference type="AlphaFoldDB" id="A0A532V7P3"/>
<keyword evidence="4" id="KW-0479">Metal-binding</keyword>
<dbReference type="SFLD" id="SFLDG01387">
    <property type="entry name" value="BtrN-like_SPASM_domain_contain"/>
    <property type="match status" value="1"/>
</dbReference>
<evidence type="ECO:0000313" key="8">
    <source>
        <dbReference type="EMBL" id="TKJ42987.1"/>
    </source>
</evidence>
<keyword evidence="2" id="KW-0004">4Fe-4S</keyword>
<dbReference type="SFLD" id="SFLDG01067">
    <property type="entry name" value="SPASM/twitch_domain_containing"/>
    <property type="match status" value="1"/>
</dbReference>
<dbReference type="Pfam" id="PF13186">
    <property type="entry name" value="SPASM"/>
    <property type="match status" value="1"/>
</dbReference>
<dbReference type="InterPro" id="IPR013785">
    <property type="entry name" value="Aldolase_TIM"/>
</dbReference>
<proteinExistence type="predicted"/>
<dbReference type="Pfam" id="PF04055">
    <property type="entry name" value="Radical_SAM"/>
    <property type="match status" value="1"/>
</dbReference>
<dbReference type="InterPro" id="IPR007197">
    <property type="entry name" value="rSAM"/>
</dbReference>
<dbReference type="GO" id="GO:0046872">
    <property type="term" value="F:metal ion binding"/>
    <property type="evidence" value="ECO:0007669"/>
    <property type="project" value="UniProtKB-KW"/>
</dbReference>
<gene>
    <name evidence="8" type="ORF">CEE36_05745</name>
</gene>
<dbReference type="Gene3D" id="3.20.20.70">
    <property type="entry name" value="Aldolase class I"/>
    <property type="match status" value="1"/>
</dbReference>
<dbReference type="GO" id="GO:0003824">
    <property type="term" value="F:catalytic activity"/>
    <property type="evidence" value="ECO:0007669"/>
    <property type="project" value="InterPro"/>
</dbReference>
<dbReference type="PROSITE" id="PS51918">
    <property type="entry name" value="RADICAL_SAM"/>
    <property type="match status" value="1"/>
</dbReference>
<evidence type="ECO:0000256" key="2">
    <source>
        <dbReference type="ARBA" id="ARBA00022485"/>
    </source>
</evidence>
<evidence type="ECO:0000256" key="4">
    <source>
        <dbReference type="ARBA" id="ARBA00022723"/>
    </source>
</evidence>
<dbReference type="SFLD" id="SFLDS00029">
    <property type="entry name" value="Radical_SAM"/>
    <property type="match status" value="1"/>
</dbReference>
<dbReference type="CDD" id="cd01335">
    <property type="entry name" value="Radical_SAM"/>
    <property type="match status" value="1"/>
</dbReference>